<accession>A0A9W8A9X2</accession>
<reference evidence="3" key="1">
    <citation type="submission" date="2022-07" db="EMBL/GenBank/DDBJ databases">
        <title>Phylogenomic reconstructions and comparative analyses of Kickxellomycotina fungi.</title>
        <authorList>
            <person name="Reynolds N.K."/>
            <person name="Stajich J.E."/>
            <person name="Barry K."/>
            <person name="Grigoriev I.V."/>
            <person name="Crous P."/>
            <person name="Smith M.E."/>
        </authorList>
    </citation>
    <scope>NUCLEOTIDE SEQUENCE</scope>
    <source>
        <strain evidence="3">RSA 861</strain>
    </source>
</reference>
<name>A0A9W8A9X2_9FUNG</name>
<feature type="signal peptide" evidence="2">
    <location>
        <begin position="1"/>
        <end position="20"/>
    </location>
</feature>
<feature type="region of interest" description="Disordered" evidence="1">
    <location>
        <begin position="237"/>
        <end position="422"/>
    </location>
</feature>
<evidence type="ECO:0000256" key="2">
    <source>
        <dbReference type="SAM" id="SignalP"/>
    </source>
</evidence>
<evidence type="ECO:0000256" key="1">
    <source>
        <dbReference type="SAM" id="MobiDB-lite"/>
    </source>
</evidence>
<protein>
    <submittedName>
        <fullName evidence="3">Uncharacterized protein</fullName>
    </submittedName>
</protein>
<keyword evidence="4" id="KW-1185">Reference proteome</keyword>
<keyword evidence="2" id="KW-0732">Signal</keyword>
<feature type="compositionally biased region" description="Basic and acidic residues" evidence="1">
    <location>
        <begin position="237"/>
        <end position="246"/>
    </location>
</feature>
<dbReference type="AlphaFoldDB" id="A0A9W8A9X2"/>
<evidence type="ECO:0000313" key="4">
    <source>
        <dbReference type="Proteomes" id="UP001150569"/>
    </source>
</evidence>
<feature type="compositionally biased region" description="Polar residues" evidence="1">
    <location>
        <begin position="278"/>
        <end position="288"/>
    </location>
</feature>
<comment type="caution">
    <text evidence="3">The sequence shown here is derived from an EMBL/GenBank/DDBJ whole genome shotgun (WGS) entry which is preliminary data.</text>
</comment>
<feature type="compositionally biased region" description="Basic residues" evidence="1">
    <location>
        <begin position="175"/>
        <end position="185"/>
    </location>
</feature>
<feature type="compositionally biased region" description="Low complexity" evidence="1">
    <location>
        <begin position="315"/>
        <end position="422"/>
    </location>
</feature>
<evidence type="ECO:0000313" key="3">
    <source>
        <dbReference type="EMBL" id="KAJ1926308.1"/>
    </source>
</evidence>
<feature type="chain" id="PRO_5040771302" evidence="2">
    <location>
        <begin position="21"/>
        <end position="422"/>
    </location>
</feature>
<dbReference type="Proteomes" id="UP001150569">
    <property type="component" value="Unassembled WGS sequence"/>
</dbReference>
<sequence>MRVTLAILAAAAMTQFSTRAATNPIGNTSHNPILGPSWYCEKIKSSDFSLTPDKFDLIAKDPTGEDAMIDVLAAVLNHARKGNNYDAPGLQLEKKSSSQSLIILVSPQGDHAPIINPTDEQTSALAKSIGKSPIYLRFPIDDLGLPIFQFWVEALRNCYGDFAVKNIYTQAGTPLRRRRRPHHTDKAKYGPSIPKHADKQGYQFGFEDSSTDVTSTALLSNAKQSQVTDLFDYIESRIRPPPKNEDPLESADLDESNFQVWAPRNHEELPKYRKKSSASDTVRNSGQSEGWKMSSRFNLNQGYRDFGRNDANEGQSQPQYQSYQQQQPYPSYQQQQPYPSYQQQQPYQSYQRQQPYPSYQQQQPYQSYQQQQPYPPYQRQQPYQSYQQQQPYPPYQRQQPYQSYQQQQPYQSYQQQQYHHQQ</sequence>
<proteinExistence type="predicted"/>
<feature type="region of interest" description="Disordered" evidence="1">
    <location>
        <begin position="175"/>
        <end position="194"/>
    </location>
</feature>
<gene>
    <name evidence="3" type="ORF">IWQ60_003896</name>
</gene>
<dbReference type="EMBL" id="JANBPT010000176">
    <property type="protein sequence ID" value="KAJ1926308.1"/>
    <property type="molecule type" value="Genomic_DNA"/>
</dbReference>
<organism evidence="3 4">
    <name type="scientific">Tieghemiomyces parasiticus</name>
    <dbReference type="NCBI Taxonomy" id="78921"/>
    <lineage>
        <taxon>Eukaryota</taxon>
        <taxon>Fungi</taxon>
        <taxon>Fungi incertae sedis</taxon>
        <taxon>Zoopagomycota</taxon>
        <taxon>Kickxellomycotina</taxon>
        <taxon>Dimargaritomycetes</taxon>
        <taxon>Dimargaritales</taxon>
        <taxon>Dimargaritaceae</taxon>
        <taxon>Tieghemiomyces</taxon>
    </lineage>
</organism>